<gene>
    <name evidence="1" type="ORF">F383_04995</name>
</gene>
<organism evidence="1 2">
    <name type="scientific">Gossypium arboreum</name>
    <name type="common">Tree cotton</name>
    <name type="synonym">Gossypium nanking</name>
    <dbReference type="NCBI Taxonomy" id="29729"/>
    <lineage>
        <taxon>Eukaryota</taxon>
        <taxon>Viridiplantae</taxon>
        <taxon>Streptophyta</taxon>
        <taxon>Embryophyta</taxon>
        <taxon>Tracheophyta</taxon>
        <taxon>Spermatophyta</taxon>
        <taxon>Magnoliopsida</taxon>
        <taxon>eudicotyledons</taxon>
        <taxon>Gunneridae</taxon>
        <taxon>Pentapetalae</taxon>
        <taxon>rosids</taxon>
        <taxon>malvids</taxon>
        <taxon>Malvales</taxon>
        <taxon>Malvaceae</taxon>
        <taxon>Malvoideae</taxon>
        <taxon>Gossypium</taxon>
    </lineage>
</organism>
<dbReference type="AlphaFoldDB" id="A0A0B0P7G5"/>
<dbReference type="EMBL" id="KN414829">
    <property type="protein sequence ID" value="KHG20089.1"/>
    <property type="molecule type" value="Genomic_DNA"/>
</dbReference>
<evidence type="ECO:0000313" key="2">
    <source>
        <dbReference type="Proteomes" id="UP000032142"/>
    </source>
</evidence>
<reference evidence="2" key="1">
    <citation type="submission" date="2014-09" db="EMBL/GenBank/DDBJ databases">
        <authorList>
            <person name="Mudge J."/>
            <person name="Ramaraj T."/>
            <person name="Lindquist I.E."/>
            <person name="Bharti A.K."/>
            <person name="Sundararajan A."/>
            <person name="Cameron C.T."/>
            <person name="Woodward J.E."/>
            <person name="May G.D."/>
            <person name="Brubaker C."/>
            <person name="Broadhvest J."/>
            <person name="Wilkins T.A."/>
        </authorList>
    </citation>
    <scope>NUCLEOTIDE SEQUENCE</scope>
    <source>
        <strain evidence="2">cv. AKA8401</strain>
    </source>
</reference>
<sequence length="29" mass="3672">MREEKKETQVFPFLCLVEEMLKEREQSKW</sequence>
<keyword evidence="2" id="KW-1185">Reference proteome</keyword>
<name>A0A0B0P7G5_GOSAR</name>
<evidence type="ECO:0000313" key="1">
    <source>
        <dbReference type="EMBL" id="KHG20089.1"/>
    </source>
</evidence>
<protein>
    <submittedName>
        <fullName evidence="1">Uncharacterized protein</fullName>
    </submittedName>
</protein>
<proteinExistence type="predicted"/>
<accession>A0A0B0P7G5</accession>
<dbReference type="Proteomes" id="UP000032142">
    <property type="component" value="Unassembled WGS sequence"/>
</dbReference>